<name>A0A255XSB0_9PROT</name>
<dbReference type="RefSeq" id="WP_094408288.1">
    <property type="nucleotide sequence ID" value="NZ_BMJZ01000006.1"/>
</dbReference>
<evidence type="ECO:0000256" key="1">
    <source>
        <dbReference type="SAM" id="SignalP"/>
    </source>
</evidence>
<gene>
    <name evidence="2" type="ORF">CHR90_07050</name>
</gene>
<dbReference type="EMBL" id="NOXS01000030">
    <property type="protein sequence ID" value="OYQ19869.1"/>
    <property type="molecule type" value="Genomic_DNA"/>
</dbReference>
<evidence type="ECO:0008006" key="4">
    <source>
        <dbReference type="Google" id="ProtNLM"/>
    </source>
</evidence>
<evidence type="ECO:0000313" key="2">
    <source>
        <dbReference type="EMBL" id="OYQ19869.1"/>
    </source>
</evidence>
<proteinExistence type="predicted"/>
<keyword evidence="3" id="KW-1185">Reference proteome</keyword>
<feature type="chain" id="PRO_5013259633" description="DUF2946 domain-containing protein" evidence="1">
    <location>
        <begin position="24"/>
        <end position="133"/>
    </location>
</feature>
<feature type="signal peptide" evidence="1">
    <location>
        <begin position="1"/>
        <end position="23"/>
    </location>
</feature>
<organism evidence="2 3">
    <name type="scientific">Elstera cyanobacteriorum</name>
    <dbReference type="NCBI Taxonomy" id="2022747"/>
    <lineage>
        <taxon>Bacteria</taxon>
        <taxon>Pseudomonadati</taxon>
        <taxon>Pseudomonadota</taxon>
        <taxon>Alphaproteobacteria</taxon>
        <taxon>Rhodospirillales</taxon>
        <taxon>Rhodospirillaceae</taxon>
        <taxon>Elstera</taxon>
    </lineage>
</organism>
<evidence type="ECO:0000313" key="3">
    <source>
        <dbReference type="Proteomes" id="UP000216361"/>
    </source>
</evidence>
<dbReference type="AlphaFoldDB" id="A0A255XSB0"/>
<reference evidence="2 3" key="1">
    <citation type="submission" date="2017-07" db="EMBL/GenBank/DDBJ databases">
        <title>Elstera cyanobacteriorum sp. nov., a novel bacterium isolated from cyanobacterial aggregates in a eutrophic lake.</title>
        <authorList>
            <person name="Cai H."/>
        </authorList>
    </citation>
    <scope>NUCLEOTIDE SEQUENCE [LARGE SCALE GENOMIC DNA]</scope>
    <source>
        <strain evidence="2 3">TH019</strain>
    </source>
</reference>
<dbReference type="Proteomes" id="UP000216361">
    <property type="component" value="Unassembled WGS sequence"/>
</dbReference>
<comment type="caution">
    <text evidence="2">The sequence shown here is derived from an EMBL/GenBank/DDBJ whole genome shotgun (WGS) entry which is preliminary data.</text>
</comment>
<sequence length="133" mass="13717">MTARPSHALAALLLILALLGNLAASFGVAPPAQRAFDAAQTELTALLGAQVAFCTPAMTGEGPTGPTHHGAAECILCCLPSPLRLALLAQAPVLWAPPKPVAAQAPWPLLRAAWHEADPPPAPYRPRDPPAFG</sequence>
<keyword evidence="1" id="KW-0732">Signal</keyword>
<protein>
    <recommendedName>
        <fullName evidence="4">DUF2946 domain-containing protein</fullName>
    </recommendedName>
</protein>
<accession>A0A255XSB0</accession>